<feature type="region of interest" description="Disordered" evidence="2">
    <location>
        <begin position="96"/>
        <end position="231"/>
    </location>
</feature>
<name>A0A9P6H776_9AGAM</name>
<dbReference type="Proteomes" id="UP000736335">
    <property type="component" value="Unassembled WGS sequence"/>
</dbReference>
<protein>
    <recommendedName>
        <fullName evidence="3">C2H2-type domain-containing protein</fullName>
    </recommendedName>
</protein>
<evidence type="ECO:0000313" key="5">
    <source>
        <dbReference type="Proteomes" id="UP000736335"/>
    </source>
</evidence>
<organism evidence="4 5">
    <name type="scientific">Thelephora terrestris</name>
    <dbReference type="NCBI Taxonomy" id="56493"/>
    <lineage>
        <taxon>Eukaryota</taxon>
        <taxon>Fungi</taxon>
        <taxon>Dikarya</taxon>
        <taxon>Basidiomycota</taxon>
        <taxon>Agaricomycotina</taxon>
        <taxon>Agaricomycetes</taxon>
        <taxon>Thelephorales</taxon>
        <taxon>Thelephoraceae</taxon>
        <taxon>Thelephora</taxon>
    </lineage>
</organism>
<accession>A0A9P6H776</accession>
<dbReference type="SMART" id="SM00355">
    <property type="entry name" value="ZnF_C2H2"/>
    <property type="match status" value="4"/>
</dbReference>
<keyword evidence="1" id="KW-0862">Zinc</keyword>
<sequence length="741" mass="82712">MFRAPATPRNSGGKKHCVLCNKDFPTAKALTDHRRAHHFPVLVTIDGKKSLLHRENGRGEFQCPICSNFCGATPHRVRSHCEKTHSLKVTALPRRPSFQASSQTTSAFSGLATVAEDIDMEDVDEEEDGEEYNSRDEDDDDNQAMAIDFPPLSVSEKGGPPDTGIEEDEDEDWEEESYHSDASSEAFGDEEDEIVPPSFNLPAWIQPPSEDYSPSGLEATEPPLQPEDVRVDNSSSVYGTDKLRYVQPLSSFGYGLNEEAKILICTSCHRGVPTDMLNSHSRTYHPGRPVLSPGQQDTVVEPLVDSGYRTSATELYTQTPGQKPVDGLMVLEGFLCPLSNEDGSLCSRAFGAQSTFSRHLSDHREPQESKPTPSLCSSYVQTLFNRGGLVRYFSVDPSLSHPDPLPTSAYAHAIDMFRQLPKPEMPTAENDKERASIHWFTRWPQLLQPYFTDKTSIAHLQSLVSFPNPTSDPDWLMKLTDHGPSWWADAEEAHMSCSHRVSVMLKSHRQYMGPWKVLRERDSVRRYCGTAISLLAFCLRVFNLPPDAVPTRFTDEQRALLDDYKKFLMSPTGSSKENVQRFQVALSCVLFRERSFDITVMGRLACPVHSYMALLSLRTQGTFVKAGLVTQPISRLLYLSRAVVLKTALHNLGSGVNFVSLIERLCKQYLGTGEGRISDDLISLKKYASTLALKEPGNPTILYNPDYTSLSYRGRNLSLSRLQSGLNELIEATWAQLLSAC</sequence>
<dbReference type="InterPro" id="IPR022698">
    <property type="entry name" value="OrsD"/>
</dbReference>
<evidence type="ECO:0000259" key="3">
    <source>
        <dbReference type="PROSITE" id="PS50157"/>
    </source>
</evidence>
<dbReference type="EMBL" id="WIUZ02000018">
    <property type="protein sequence ID" value="KAF9779905.1"/>
    <property type="molecule type" value="Genomic_DNA"/>
</dbReference>
<reference evidence="4" key="1">
    <citation type="journal article" date="2020" name="Nat. Commun.">
        <title>Large-scale genome sequencing of mycorrhizal fungi provides insights into the early evolution of symbiotic traits.</title>
        <authorList>
            <person name="Miyauchi S."/>
            <person name="Kiss E."/>
            <person name="Kuo A."/>
            <person name="Drula E."/>
            <person name="Kohler A."/>
            <person name="Sanchez-Garcia M."/>
            <person name="Morin E."/>
            <person name="Andreopoulos B."/>
            <person name="Barry K.W."/>
            <person name="Bonito G."/>
            <person name="Buee M."/>
            <person name="Carver A."/>
            <person name="Chen C."/>
            <person name="Cichocki N."/>
            <person name="Clum A."/>
            <person name="Culley D."/>
            <person name="Crous P.W."/>
            <person name="Fauchery L."/>
            <person name="Girlanda M."/>
            <person name="Hayes R.D."/>
            <person name="Keri Z."/>
            <person name="LaButti K."/>
            <person name="Lipzen A."/>
            <person name="Lombard V."/>
            <person name="Magnuson J."/>
            <person name="Maillard F."/>
            <person name="Murat C."/>
            <person name="Nolan M."/>
            <person name="Ohm R.A."/>
            <person name="Pangilinan J."/>
            <person name="Pereira M.F."/>
            <person name="Perotto S."/>
            <person name="Peter M."/>
            <person name="Pfister S."/>
            <person name="Riley R."/>
            <person name="Sitrit Y."/>
            <person name="Stielow J.B."/>
            <person name="Szollosi G."/>
            <person name="Zifcakova L."/>
            <person name="Stursova M."/>
            <person name="Spatafora J.W."/>
            <person name="Tedersoo L."/>
            <person name="Vaario L.M."/>
            <person name="Yamada A."/>
            <person name="Yan M."/>
            <person name="Wang P."/>
            <person name="Xu J."/>
            <person name="Bruns T."/>
            <person name="Baldrian P."/>
            <person name="Vilgalys R."/>
            <person name="Dunand C."/>
            <person name="Henrissat B."/>
            <person name="Grigoriev I.V."/>
            <person name="Hibbett D."/>
            <person name="Nagy L.G."/>
            <person name="Martin F.M."/>
        </authorList>
    </citation>
    <scope>NUCLEOTIDE SEQUENCE</scope>
    <source>
        <strain evidence="4">UH-Tt-Lm1</strain>
    </source>
</reference>
<evidence type="ECO:0000256" key="2">
    <source>
        <dbReference type="SAM" id="MobiDB-lite"/>
    </source>
</evidence>
<dbReference type="PROSITE" id="PS50157">
    <property type="entry name" value="ZINC_FINGER_C2H2_2"/>
    <property type="match status" value="1"/>
</dbReference>
<dbReference type="InterPro" id="IPR013087">
    <property type="entry name" value="Znf_C2H2_type"/>
</dbReference>
<evidence type="ECO:0000256" key="1">
    <source>
        <dbReference type="PROSITE-ProRule" id="PRU00042"/>
    </source>
</evidence>
<keyword evidence="1" id="KW-0479">Metal-binding</keyword>
<dbReference type="AlphaFoldDB" id="A0A9P6H776"/>
<feature type="domain" description="C2H2-type" evidence="3">
    <location>
        <begin position="15"/>
        <end position="37"/>
    </location>
</feature>
<proteinExistence type="predicted"/>
<dbReference type="GO" id="GO:0008270">
    <property type="term" value="F:zinc ion binding"/>
    <property type="evidence" value="ECO:0007669"/>
    <property type="project" value="UniProtKB-KW"/>
</dbReference>
<keyword evidence="5" id="KW-1185">Reference proteome</keyword>
<keyword evidence="1" id="KW-0863">Zinc-finger</keyword>
<gene>
    <name evidence="4" type="ORF">BJ322DRAFT_1113216</name>
</gene>
<reference evidence="4" key="2">
    <citation type="submission" date="2020-11" db="EMBL/GenBank/DDBJ databases">
        <authorList>
            <consortium name="DOE Joint Genome Institute"/>
            <person name="Kuo A."/>
            <person name="Miyauchi S."/>
            <person name="Kiss E."/>
            <person name="Drula E."/>
            <person name="Kohler A."/>
            <person name="Sanchez-Garcia M."/>
            <person name="Andreopoulos B."/>
            <person name="Barry K.W."/>
            <person name="Bonito G."/>
            <person name="Buee M."/>
            <person name="Carver A."/>
            <person name="Chen C."/>
            <person name="Cichocki N."/>
            <person name="Clum A."/>
            <person name="Culley D."/>
            <person name="Crous P.W."/>
            <person name="Fauchery L."/>
            <person name="Girlanda M."/>
            <person name="Hayes R."/>
            <person name="Keri Z."/>
            <person name="Labutti K."/>
            <person name="Lipzen A."/>
            <person name="Lombard V."/>
            <person name="Magnuson J."/>
            <person name="Maillard F."/>
            <person name="Morin E."/>
            <person name="Murat C."/>
            <person name="Nolan M."/>
            <person name="Ohm R."/>
            <person name="Pangilinan J."/>
            <person name="Pereira M."/>
            <person name="Perotto S."/>
            <person name="Peter M."/>
            <person name="Riley R."/>
            <person name="Sitrit Y."/>
            <person name="Stielow B."/>
            <person name="Szollosi G."/>
            <person name="Zifcakova L."/>
            <person name="Stursova M."/>
            <person name="Spatafora J.W."/>
            <person name="Tedersoo L."/>
            <person name="Vaario L.-M."/>
            <person name="Yamada A."/>
            <person name="Yan M."/>
            <person name="Wang P."/>
            <person name="Xu J."/>
            <person name="Bruns T."/>
            <person name="Baldrian P."/>
            <person name="Vilgalys R."/>
            <person name="Henrissat B."/>
            <person name="Grigoriev I.V."/>
            <person name="Hibbett D."/>
            <person name="Nagy L.G."/>
            <person name="Martin F.M."/>
        </authorList>
    </citation>
    <scope>NUCLEOTIDE SEQUENCE</scope>
    <source>
        <strain evidence="4">UH-Tt-Lm1</strain>
    </source>
</reference>
<comment type="caution">
    <text evidence="4">The sequence shown here is derived from an EMBL/GenBank/DDBJ whole genome shotgun (WGS) entry which is preliminary data.</text>
</comment>
<feature type="compositionally biased region" description="Acidic residues" evidence="2">
    <location>
        <begin position="164"/>
        <end position="175"/>
    </location>
</feature>
<dbReference type="Pfam" id="PF12013">
    <property type="entry name" value="OrsD"/>
    <property type="match status" value="1"/>
</dbReference>
<evidence type="ECO:0000313" key="4">
    <source>
        <dbReference type="EMBL" id="KAF9779905.1"/>
    </source>
</evidence>
<feature type="compositionally biased region" description="Polar residues" evidence="2">
    <location>
        <begin position="98"/>
        <end position="108"/>
    </location>
</feature>
<feature type="compositionally biased region" description="Acidic residues" evidence="2">
    <location>
        <begin position="116"/>
        <end position="142"/>
    </location>
</feature>
<dbReference type="OrthoDB" id="3151137at2759"/>